<dbReference type="SUPFAM" id="SSF102712">
    <property type="entry name" value="JAB1/MPN domain"/>
    <property type="match status" value="1"/>
</dbReference>
<dbReference type="InterPro" id="IPR037518">
    <property type="entry name" value="MPN"/>
</dbReference>
<keyword evidence="4" id="KW-0862">Zinc</keyword>
<dbReference type="SMART" id="SM00232">
    <property type="entry name" value="JAB_MPN"/>
    <property type="match status" value="1"/>
</dbReference>
<dbReference type="CDD" id="cd08070">
    <property type="entry name" value="MPN_like"/>
    <property type="match status" value="1"/>
</dbReference>
<evidence type="ECO:0000256" key="4">
    <source>
        <dbReference type="ARBA" id="ARBA00022833"/>
    </source>
</evidence>
<evidence type="ECO:0000256" key="6">
    <source>
        <dbReference type="SAM" id="MobiDB-lite"/>
    </source>
</evidence>
<comment type="caution">
    <text evidence="8">The sequence shown here is derived from an EMBL/GenBank/DDBJ whole genome shotgun (WGS) entry which is preliminary data.</text>
</comment>
<evidence type="ECO:0000313" key="8">
    <source>
        <dbReference type="EMBL" id="MBY8337508.1"/>
    </source>
</evidence>
<sequence length="129" mass="13742">MSINDEALDAIVSRAARAHPSECCGLLLGEGSTITHVQPTTNVHPDPSRHFEIDPHALIAAHRAARGGGPQVIGYYHSHPTGDPTPSATDRASAAHDGRVWAIVAGREVRFFRDGEEGFVALSYAVAPR</sequence>
<keyword evidence="9" id="KW-1185">Reference proteome</keyword>
<dbReference type="EMBL" id="JAHWXP010000003">
    <property type="protein sequence ID" value="MBY8337508.1"/>
    <property type="molecule type" value="Genomic_DNA"/>
</dbReference>
<feature type="region of interest" description="Disordered" evidence="6">
    <location>
        <begin position="70"/>
        <end position="93"/>
    </location>
</feature>
<evidence type="ECO:0000256" key="3">
    <source>
        <dbReference type="ARBA" id="ARBA00022801"/>
    </source>
</evidence>
<keyword evidence="1" id="KW-0645">Protease</keyword>
<evidence type="ECO:0000256" key="1">
    <source>
        <dbReference type="ARBA" id="ARBA00022670"/>
    </source>
</evidence>
<accession>A0ABS7PG79</accession>
<dbReference type="InterPro" id="IPR000555">
    <property type="entry name" value="JAMM/MPN+_dom"/>
</dbReference>
<feature type="domain" description="MPN" evidence="7">
    <location>
        <begin position="1"/>
        <end position="129"/>
    </location>
</feature>
<dbReference type="Gene3D" id="3.40.140.10">
    <property type="entry name" value="Cytidine Deaminase, domain 2"/>
    <property type="match status" value="1"/>
</dbReference>
<keyword evidence="3" id="KW-0378">Hydrolase</keyword>
<evidence type="ECO:0000259" key="7">
    <source>
        <dbReference type="PROSITE" id="PS50249"/>
    </source>
</evidence>
<evidence type="ECO:0000256" key="5">
    <source>
        <dbReference type="ARBA" id="ARBA00023049"/>
    </source>
</evidence>
<name>A0ABS7PG79_9SPHN</name>
<keyword evidence="2" id="KW-0479">Metal-binding</keyword>
<dbReference type="PANTHER" id="PTHR34858:SF1">
    <property type="entry name" value="CYSO-CYSTEINE PEPTIDASE"/>
    <property type="match status" value="1"/>
</dbReference>
<dbReference type="InterPro" id="IPR028090">
    <property type="entry name" value="JAB_dom_prok"/>
</dbReference>
<dbReference type="PROSITE" id="PS50249">
    <property type="entry name" value="MPN"/>
    <property type="match status" value="1"/>
</dbReference>
<proteinExistence type="predicted"/>
<gene>
    <name evidence="8" type="ORF">KYN89_10630</name>
</gene>
<protein>
    <submittedName>
        <fullName evidence="8">M67 family metallopeptidase</fullName>
    </submittedName>
</protein>
<organism evidence="8 9">
    <name type="scientific">Alteriqipengyuania abyssalis</name>
    <dbReference type="NCBI Taxonomy" id="2860200"/>
    <lineage>
        <taxon>Bacteria</taxon>
        <taxon>Pseudomonadati</taxon>
        <taxon>Pseudomonadota</taxon>
        <taxon>Alphaproteobacteria</taxon>
        <taxon>Sphingomonadales</taxon>
        <taxon>Erythrobacteraceae</taxon>
        <taxon>Alteriqipengyuania</taxon>
    </lineage>
</organism>
<dbReference type="Proteomes" id="UP000759298">
    <property type="component" value="Unassembled WGS sequence"/>
</dbReference>
<evidence type="ECO:0000256" key="2">
    <source>
        <dbReference type="ARBA" id="ARBA00022723"/>
    </source>
</evidence>
<keyword evidence="5" id="KW-0482">Metalloprotease</keyword>
<dbReference type="Pfam" id="PF14464">
    <property type="entry name" value="Prok-JAB"/>
    <property type="match status" value="1"/>
</dbReference>
<dbReference type="PANTHER" id="PTHR34858">
    <property type="entry name" value="CYSO-CYSTEINE PEPTIDASE"/>
    <property type="match status" value="1"/>
</dbReference>
<dbReference type="InterPro" id="IPR051929">
    <property type="entry name" value="VirAsm_ModProt"/>
</dbReference>
<reference evidence="8 9" key="1">
    <citation type="submission" date="2021-07" db="EMBL/GenBank/DDBJ databases">
        <title>Alteriqipengyuania abyssalis NZ-12B nov, sp.nov isolated from deep sea sponge in pacific ocean.</title>
        <authorList>
            <person name="Tareen S."/>
            <person name="Wink J."/>
        </authorList>
    </citation>
    <scope>NUCLEOTIDE SEQUENCE [LARGE SCALE GENOMIC DNA]</scope>
    <source>
        <strain evidence="8 9">NZ-12B</strain>
    </source>
</reference>
<evidence type="ECO:0000313" key="9">
    <source>
        <dbReference type="Proteomes" id="UP000759298"/>
    </source>
</evidence>